<dbReference type="EMBL" id="ML996081">
    <property type="protein sequence ID" value="KAF2156578.1"/>
    <property type="molecule type" value="Genomic_DNA"/>
</dbReference>
<name>A0A9P4J744_9PEZI</name>
<dbReference type="InterPro" id="IPR018535">
    <property type="entry name" value="DUF1996"/>
</dbReference>
<dbReference type="OrthoDB" id="74764at2759"/>
<dbReference type="Gene3D" id="3.50.4.10">
    <property type="entry name" value="Hepatocyte Growth Factor"/>
    <property type="match status" value="3"/>
</dbReference>
<keyword evidence="4" id="KW-1185">Reference proteome</keyword>
<dbReference type="Pfam" id="PF01822">
    <property type="entry name" value="WSC"/>
    <property type="match status" value="1"/>
</dbReference>
<feature type="signal peptide" evidence="1">
    <location>
        <begin position="1"/>
        <end position="22"/>
    </location>
</feature>
<proteinExistence type="predicted"/>
<accession>A0A9P4J744</accession>
<gene>
    <name evidence="3" type="ORF">K461DRAFT_308871</name>
</gene>
<organism evidence="3 4">
    <name type="scientific">Myriangium duriaei CBS 260.36</name>
    <dbReference type="NCBI Taxonomy" id="1168546"/>
    <lineage>
        <taxon>Eukaryota</taxon>
        <taxon>Fungi</taxon>
        <taxon>Dikarya</taxon>
        <taxon>Ascomycota</taxon>
        <taxon>Pezizomycotina</taxon>
        <taxon>Dothideomycetes</taxon>
        <taxon>Dothideomycetidae</taxon>
        <taxon>Myriangiales</taxon>
        <taxon>Myriangiaceae</taxon>
        <taxon>Myriangium</taxon>
    </lineage>
</organism>
<evidence type="ECO:0000313" key="3">
    <source>
        <dbReference type="EMBL" id="KAF2156578.1"/>
    </source>
</evidence>
<dbReference type="InterPro" id="IPR003609">
    <property type="entry name" value="Pan_app"/>
</dbReference>
<dbReference type="PROSITE" id="PS51212">
    <property type="entry name" value="WSC"/>
    <property type="match status" value="1"/>
</dbReference>
<evidence type="ECO:0000256" key="1">
    <source>
        <dbReference type="SAM" id="SignalP"/>
    </source>
</evidence>
<dbReference type="InterPro" id="IPR002889">
    <property type="entry name" value="WSC_carb-bd"/>
</dbReference>
<dbReference type="SMART" id="SM00321">
    <property type="entry name" value="WSC"/>
    <property type="match status" value="1"/>
</dbReference>
<feature type="domain" description="WSC" evidence="2">
    <location>
        <begin position="367"/>
        <end position="462"/>
    </location>
</feature>
<protein>
    <recommendedName>
        <fullName evidence="2">WSC domain-containing protein</fullName>
    </recommendedName>
</protein>
<sequence>MRYNTVVSAAISLVAFAAPSHAYWRMQCPGRLLEARMDPIVTPGGIASHAHTISGGSAFNYEMTYEDTQNAACSSCPIKQDLSNYWVPTLYYQHKDGSFESVSQVLDGEGVQGGQVVYYLQRGGPNNDPLKAFPAGFRMLAGTPSKRTGGDDFESQAVSFVCMNYSGNSQYYDQLPDVACPDGVRAQIFFPSCWDGVNLDTADHKSHMAYPESVAYNNGPCPASHPVHLISLFFEVIFQTNDFDWWVPDNAWQPFVFSMGDPTGYGFHGDFVNGWDVDVLQNATDTCTDVNGGGDIYACPPFEFFDTATNQACIIPPTITEQLTGNISTLPGCNKVTYENGATGTGCSNTTNVKIGAPQTYYTNMTGWDYIGCGLDNGSNRTFGSDQWWSNTMTIEGCLDYCGAKGYKYAGLEYASQCFCGNTLAADRAPTTGILGNCFSACAGNSTQVCGGANRLSMYELTGTFQSLTGGQAVSLMSCPEIHGQNYTVGGNTFQFACGADYPTNDISSASIQTAGNLTQCANLCANNSACTHAVLSGVACYMKSGTSSKVNSTSANAVMLISSNSTRLTASSTTSSSSASAATGALVAGHTYTAAPSCPGANQTYYLSTNTSDIFLIECGIDHAGGDLSSKIVPSFQSCIELCANTASCIDVSLASGTCYMKKTLGAASSVSYVLGAKYIGKNATASSVASSSVVSSSVVSSSVVSSATVASPAVLVASSTAISASAAPTYTTAPSCPGSNSTYYQSTATGDLFLIECGIDHAGGDLSSKGVSSFQACIELCASTASCVDVSLASGTCYMKKTLNKASSVSYVLGAKLISVGTVSQSTTTTTTKTTTTTTATTTTAAFSANQAVFSSSAAVNFVAASSSTTTTAATTTAAFSANQAVFSSSAAVNFVAASSSTTSVAPTTTTTTTTTVATTTTTPAAASSSSTTTSAPVSFVSSSTFATSASAAAAVQNKAAAAGTTTSSSVVASSTAISATCPQNNGTIYVEPSSGYQYLLECGIDHSGGDLSMTYVSSFSACIAACAQNKGCVDVSLSGTACYMKSSVGSAIYSNSGIKGAKLINTTSTAAPQSTATATATGSSGQSVAVGYPVAQPAKTATA</sequence>
<reference evidence="3" key="1">
    <citation type="journal article" date="2020" name="Stud. Mycol.">
        <title>101 Dothideomycetes genomes: a test case for predicting lifestyles and emergence of pathogens.</title>
        <authorList>
            <person name="Haridas S."/>
            <person name="Albert R."/>
            <person name="Binder M."/>
            <person name="Bloem J."/>
            <person name="Labutti K."/>
            <person name="Salamov A."/>
            <person name="Andreopoulos B."/>
            <person name="Baker S."/>
            <person name="Barry K."/>
            <person name="Bills G."/>
            <person name="Bluhm B."/>
            <person name="Cannon C."/>
            <person name="Castanera R."/>
            <person name="Culley D."/>
            <person name="Daum C."/>
            <person name="Ezra D."/>
            <person name="Gonzalez J."/>
            <person name="Henrissat B."/>
            <person name="Kuo A."/>
            <person name="Liang C."/>
            <person name="Lipzen A."/>
            <person name="Lutzoni F."/>
            <person name="Magnuson J."/>
            <person name="Mondo S."/>
            <person name="Nolan M."/>
            <person name="Ohm R."/>
            <person name="Pangilinan J."/>
            <person name="Park H.-J."/>
            <person name="Ramirez L."/>
            <person name="Alfaro M."/>
            <person name="Sun H."/>
            <person name="Tritt A."/>
            <person name="Yoshinaga Y."/>
            <person name="Zwiers L.-H."/>
            <person name="Turgeon B."/>
            <person name="Goodwin S."/>
            <person name="Spatafora J."/>
            <person name="Crous P."/>
            <person name="Grigoriev I."/>
        </authorList>
    </citation>
    <scope>NUCLEOTIDE SEQUENCE</scope>
    <source>
        <strain evidence="3">CBS 260.36</strain>
    </source>
</reference>
<dbReference type="PANTHER" id="PTHR43662">
    <property type="match status" value="1"/>
</dbReference>
<dbReference type="PANTHER" id="PTHR43662:SF3">
    <property type="entry name" value="DOMAIN PROTEIN, PUTATIVE (AFU_ORTHOLOGUE AFUA_6G11970)-RELATED"/>
    <property type="match status" value="1"/>
</dbReference>
<evidence type="ECO:0000313" key="4">
    <source>
        <dbReference type="Proteomes" id="UP000799439"/>
    </source>
</evidence>
<feature type="chain" id="PRO_5040399510" description="WSC domain-containing protein" evidence="1">
    <location>
        <begin position="23"/>
        <end position="1106"/>
    </location>
</feature>
<comment type="caution">
    <text evidence="3">The sequence shown here is derived from an EMBL/GenBank/DDBJ whole genome shotgun (WGS) entry which is preliminary data.</text>
</comment>
<dbReference type="Pfam" id="PF09362">
    <property type="entry name" value="DUF1996"/>
    <property type="match status" value="1"/>
</dbReference>
<keyword evidence="1" id="KW-0732">Signal</keyword>
<dbReference type="AlphaFoldDB" id="A0A9P4J744"/>
<dbReference type="Proteomes" id="UP000799439">
    <property type="component" value="Unassembled WGS sequence"/>
</dbReference>
<evidence type="ECO:0000259" key="2">
    <source>
        <dbReference type="PROSITE" id="PS51212"/>
    </source>
</evidence>
<dbReference type="Pfam" id="PF14295">
    <property type="entry name" value="PAN_4"/>
    <property type="match status" value="4"/>
</dbReference>